<dbReference type="InterPro" id="IPR035992">
    <property type="entry name" value="Ricin_B-like_lectins"/>
</dbReference>
<dbReference type="Gene3D" id="2.80.10.50">
    <property type="match status" value="1"/>
</dbReference>
<name>A0A445FEY8_GLYSO</name>
<feature type="compositionally biased region" description="Low complexity" evidence="1">
    <location>
        <begin position="147"/>
        <end position="162"/>
    </location>
</feature>
<dbReference type="PANTHER" id="PTHR31257">
    <property type="entry name" value="RICIN B-LIKE LECTIN EULS3"/>
    <property type="match status" value="1"/>
</dbReference>
<evidence type="ECO:0000256" key="1">
    <source>
        <dbReference type="SAM" id="MobiDB-lite"/>
    </source>
</evidence>
<comment type="caution">
    <text evidence="2">The sequence shown here is derived from an EMBL/GenBank/DDBJ whole genome shotgun (WGS) entry which is preliminary data.</text>
</comment>
<dbReference type="GO" id="GO:0030246">
    <property type="term" value="F:carbohydrate binding"/>
    <property type="evidence" value="ECO:0007669"/>
    <property type="project" value="UniProtKB-KW"/>
</dbReference>
<dbReference type="InterPro" id="IPR040249">
    <property type="entry name" value="Ricin_B-like_lectin_EULS3-like"/>
</dbReference>
<dbReference type="PANTHER" id="PTHR31257:SF2">
    <property type="entry name" value="RICIN B-LIKE LECTIN EULS3"/>
    <property type="match status" value="1"/>
</dbReference>
<keyword evidence="2" id="KW-0430">Lectin</keyword>
<reference evidence="2 3" key="1">
    <citation type="submission" date="2018-09" db="EMBL/GenBank/DDBJ databases">
        <title>A high-quality reference genome of wild soybean provides a powerful tool to mine soybean genomes.</title>
        <authorList>
            <person name="Xie M."/>
            <person name="Chung C.Y.L."/>
            <person name="Li M.-W."/>
            <person name="Wong F.-L."/>
            <person name="Chan T.-F."/>
            <person name="Lam H.-M."/>
        </authorList>
    </citation>
    <scope>NUCLEOTIDE SEQUENCE [LARGE SCALE GENOMIC DNA]</scope>
    <source>
        <strain evidence="3">cv. W05</strain>
        <tissue evidence="2">Hypocotyl of etiolated seedlings</tissue>
    </source>
</reference>
<dbReference type="CDD" id="cd23431">
    <property type="entry name" value="beta-trefoil_Ricin_AtEULS3-like"/>
    <property type="match status" value="1"/>
</dbReference>
<evidence type="ECO:0000313" key="2">
    <source>
        <dbReference type="EMBL" id="RZB47364.1"/>
    </source>
</evidence>
<gene>
    <name evidence="2" type="ORF">D0Y65_051128</name>
</gene>
<dbReference type="SUPFAM" id="SSF50370">
    <property type="entry name" value="Ricin B-like lectins"/>
    <property type="match status" value="1"/>
</dbReference>
<proteinExistence type="predicted"/>
<feature type="region of interest" description="Disordered" evidence="1">
    <location>
        <begin position="41"/>
        <end position="203"/>
    </location>
</feature>
<feature type="compositionally biased region" description="Pro residues" evidence="1">
    <location>
        <begin position="70"/>
        <end position="96"/>
    </location>
</feature>
<evidence type="ECO:0000313" key="3">
    <source>
        <dbReference type="Proteomes" id="UP000289340"/>
    </source>
</evidence>
<dbReference type="EMBL" id="QZWG01000019">
    <property type="protein sequence ID" value="RZB47364.1"/>
    <property type="molecule type" value="Genomic_DNA"/>
</dbReference>
<accession>A0A445FEY8</accession>
<organism evidence="2 3">
    <name type="scientific">Glycine soja</name>
    <name type="common">Wild soybean</name>
    <dbReference type="NCBI Taxonomy" id="3848"/>
    <lineage>
        <taxon>Eukaryota</taxon>
        <taxon>Viridiplantae</taxon>
        <taxon>Streptophyta</taxon>
        <taxon>Embryophyta</taxon>
        <taxon>Tracheophyta</taxon>
        <taxon>Spermatophyta</taxon>
        <taxon>Magnoliopsida</taxon>
        <taxon>eudicotyledons</taxon>
        <taxon>Gunneridae</taxon>
        <taxon>Pentapetalae</taxon>
        <taxon>rosids</taxon>
        <taxon>fabids</taxon>
        <taxon>Fabales</taxon>
        <taxon>Fabaceae</taxon>
        <taxon>Papilionoideae</taxon>
        <taxon>50 kb inversion clade</taxon>
        <taxon>NPAAA clade</taxon>
        <taxon>indigoferoid/millettioid clade</taxon>
        <taxon>Phaseoleae</taxon>
        <taxon>Glycine</taxon>
        <taxon>Glycine subgen. Soja</taxon>
    </lineage>
</organism>
<feature type="compositionally biased region" description="Polar residues" evidence="1">
    <location>
        <begin position="193"/>
        <end position="203"/>
    </location>
</feature>
<keyword evidence="3" id="KW-1185">Reference proteome</keyword>
<protein>
    <submittedName>
        <fullName evidence="2">Ricin B-like lectin EULS3 isoform A</fullName>
    </submittedName>
</protein>
<dbReference type="AlphaFoldDB" id="A0A445FEY8"/>
<dbReference type="Proteomes" id="UP000289340">
    <property type="component" value="Chromosome 19"/>
</dbReference>
<sequence>MQRWALPLFISTSNCINQSKQLNNKAPFLFPQLNSYSKTQSQTMSFPFNHSHATHTHHRRDDDDDERPTVYPPPGNSFSNPPPPFYGVPQPPPPQPETHVFHSAHVTPGHVSHDFNNYSAPPPPPPSHHHHDRHHDSFTHAYPPAPAAADYPAHGGSSTTVHHVAHESHHHTPHSAFSSHNNAPPTTVHHVSHQVNTGGLSTKPTVRVFTKANPNFSLTIRRGQVILAPSDPTNEYQHWYKDEKYSTRVKDEEGCPAFSLINKATGEALKHSIGATHPVRLIPYKPDYLDESILWTESRDLGDGHRAIRMVNNVHLNVDAFHGDKNSGGVRDGTTIVLWDWNKGDNQRWKILPYCKFSIHNIN</sequence>